<gene>
    <name evidence="1" type="ORF">US50_C0012G0003</name>
</gene>
<organism evidence="1 2">
    <name type="scientific">Candidatus Nomurabacteria bacterium GW2011_GWB1_37_5</name>
    <dbReference type="NCBI Taxonomy" id="1618742"/>
    <lineage>
        <taxon>Bacteria</taxon>
        <taxon>Candidatus Nomuraibacteriota</taxon>
    </lineage>
</organism>
<name>A0A0G0GX00_9BACT</name>
<reference evidence="1 2" key="1">
    <citation type="journal article" date="2015" name="Nature">
        <title>rRNA introns, odd ribosomes, and small enigmatic genomes across a large radiation of phyla.</title>
        <authorList>
            <person name="Brown C.T."/>
            <person name="Hug L.A."/>
            <person name="Thomas B.C."/>
            <person name="Sharon I."/>
            <person name="Castelle C.J."/>
            <person name="Singh A."/>
            <person name="Wilkins M.J."/>
            <person name="Williams K.H."/>
            <person name="Banfield J.F."/>
        </authorList>
    </citation>
    <scope>NUCLEOTIDE SEQUENCE [LARGE SCALE GENOMIC DNA]</scope>
</reference>
<protein>
    <submittedName>
        <fullName evidence="1">Uncharacterized protein</fullName>
    </submittedName>
</protein>
<evidence type="ECO:0000313" key="2">
    <source>
        <dbReference type="Proteomes" id="UP000033876"/>
    </source>
</evidence>
<evidence type="ECO:0000313" key="1">
    <source>
        <dbReference type="EMBL" id="KKQ35538.1"/>
    </source>
</evidence>
<dbReference type="Proteomes" id="UP000033876">
    <property type="component" value="Unassembled WGS sequence"/>
</dbReference>
<dbReference type="AlphaFoldDB" id="A0A0G0GX00"/>
<sequence length="176" mass="20331">MKTTLVFFLLCYHFFLDNPVLSQKNNYVLKSQRPTFTVIVDGAKTLEEMIREGGYSQLNKAITEKNFPIREKTKRTVVIELFFFNRKISSNEAISEMNKEGYRPATHDELIALGAKRYGLKEKFPIVALGSVWANYPGPRKVCLLYWNSYSLESGLDLDWIDSDLHDDFRVAAVHK</sequence>
<dbReference type="EMBL" id="LBTF01000012">
    <property type="protein sequence ID" value="KKQ35538.1"/>
    <property type="molecule type" value="Genomic_DNA"/>
</dbReference>
<accession>A0A0G0GX00</accession>
<proteinExistence type="predicted"/>
<comment type="caution">
    <text evidence="1">The sequence shown here is derived from an EMBL/GenBank/DDBJ whole genome shotgun (WGS) entry which is preliminary data.</text>
</comment>